<dbReference type="VEuPathDB" id="CryptoDB:CHUDEA7_2490"/>
<dbReference type="VEuPathDB" id="CryptoDB:Chro.70285"/>
<dbReference type="EMBL" id="LN877953">
    <property type="protein sequence ID" value="CUV07235.1"/>
    <property type="molecule type" value="Genomic_DNA"/>
</dbReference>
<dbReference type="GO" id="GO:0016538">
    <property type="term" value="F:cyclin-dependent protein serine/threonine kinase regulator activity"/>
    <property type="evidence" value="ECO:0007669"/>
    <property type="project" value="TreeGrafter"/>
</dbReference>
<dbReference type="Proteomes" id="UP001429100">
    <property type="component" value="Unassembled WGS sequence"/>
</dbReference>
<dbReference type="GO" id="GO:0005634">
    <property type="term" value="C:nucleus"/>
    <property type="evidence" value="ECO:0007669"/>
    <property type="project" value="TreeGrafter"/>
</dbReference>
<evidence type="ECO:0000313" key="3">
    <source>
        <dbReference type="Proteomes" id="UP001429100"/>
    </source>
</evidence>
<dbReference type="VEuPathDB" id="CryptoDB:ChTU502y2012_407g1245"/>
<organism evidence="1">
    <name type="scientific">Cryptosporidium hominis</name>
    <dbReference type="NCBI Taxonomy" id="237895"/>
    <lineage>
        <taxon>Eukaryota</taxon>
        <taxon>Sar</taxon>
        <taxon>Alveolata</taxon>
        <taxon>Apicomplexa</taxon>
        <taxon>Conoidasida</taxon>
        <taxon>Coccidia</taxon>
        <taxon>Eucoccidiorida</taxon>
        <taxon>Eimeriorina</taxon>
        <taxon>Cryptosporidiidae</taxon>
        <taxon>Cryptosporidium</taxon>
    </lineage>
</organism>
<evidence type="ECO:0000313" key="2">
    <source>
        <dbReference type="EMBL" id="PPS94874.1"/>
    </source>
</evidence>
<dbReference type="Pfam" id="PF08613">
    <property type="entry name" value="Cyclin"/>
    <property type="match status" value="1"/>
</dbReference>
<dbReference type="InterPro" id="IPR013922">
    <property type="entry name" value="Cyclin_PHO80-like"/>
</dbReference>
<dbReference type="AlphaFoldDB" id="A0A0S4TKP4"/>
<name>A0A0S4TKP4_CRYHO</name>
<protein>
    <submittedName>
        <fullName evidence="2">Cyclin</fullName>
    </submittedName>
</protein>
<reference evidence="2 3" key="3">
    <citation type="submission" date="2017-10" db="EMBL/GenBank/DDBJ databases">
        <title>Consistent, comparative and evidence-based genome annotation and re-annotation for the closely-related species, Cryptosporidium parvum, C. hominis and C. tyzzeri.</title>
        <authorList>
            <person name="Baptista R.P."/>
            <person name="Li Y."/>
            <person name="Sateriale A."/>
            <person name="Striepen B."/>
            <person name="Kissinger J.C."/>
        </authorList>
    </citation>
    <scope>NUCLEOTIDE SEQUENCE [LARGE SCALE GENOMIC DNA]</scope>
    <source>
        <strain evidence="2">30976</strain>
    </source>
</reference>
<dbReference type="EMBL" id="JTAI01000004">
    <property type="protein sequence ID" value="PPS94874.1"/>
    <property type="molecule type" value="Genomic_DNA"/>
</dbReference>
<proteinExistence type="predicted"/>
<dbReference type="VEuPathDB" id="CryptoDB:GY17_00002048"/>
<dbReference type="GO" id="GO:0000307">
    <property type="term" value="C:cyclin-dependent protein kinase holoenzyme complex"/>
    <property type="evidence" value="ECO:0007669"/>
    <property type="project" value="TreeGrafter"/>
</dbReference>
<keyword evidence="3" id="KW-1185">Reference proteome</keyword>
<reference evidence="2 3" key="1">
    <citation type="submission" date="2014-11" db="EMBL/GenBank/DDBJ databases">
        <title>Comparative genomic analysis of Cryptosporidium hominis reveals occurrence of genetic recombination in virulent subtypes.</title>
        <authorList>
            <person name="Guo Y."/>
            <person name="Tang K."/>
            <person name="Frace M."/>
            <person name="Li N."/>
            <person name="Roellig D.M."/>
            <person name="Sammons S."/>
            <person name="Knipe K."/>
            <person name="Rowe L."/>
            <person name="Feng Y."/>
            <person name="Xiao L."/>
        </authorList>
    </citation>
    <scope>NUCLEOTIDE SEQUENCE [LARGE SCALE GENOMIC DNA]</scope>
    <source>
        <strain evidence="2">30976</strain>
    </source>
</reference>
<gene>
    <name evidence="1" type="ORF">CHUDEA7_2490</name>
    <name evidence="2" type="ORF">GY17_00002048</name>
</gene>
<sequence>MLLGAMTRLISNLTQFEGNEKNFNENISGEFEYKNDKVPILKSRLSYSKNSGTILWKYWNKPSEASTRNNSNDELSLLVNQNELSESLTSKSSLFDSGNLDKEKNSVGHSVIEIKRFNESNIKQELRNAISRKSANYGKDRNQLHENNNSMQFNYRSYPLSNSQISNWMNNSWSEYETVEKDIKKCVIMEIDKINNKTEENKKIITPFHSLATPKISIGDYFISRIVKFVSLTPVDFCVMVILIRRAVEKSKGRLSVTSLTAHRLVLAAALLTYKLMYDVQYGIKFWAHIGGVPQWEMLMLEYHILKILNWDLSINYHEFKKTYLEILSNKEVRKIMISSKASSSKIDRTEYQNKADYSQVNSDRNKRTKLQLNVSKLSSNRKKCV</sequence>
<dbReference type="GO" id="GO:0019901">
    <property type="term" value="F:protein kinase binding"/>
    <property type="evidence" value="ECO:0007669"/>
    <property type="project" value="InterPro"/>
</dbReference>
<dbReference type="PANTHER" id="PTHR15615">
    <property type="match status" value="1"/>
</dbReference>
<dbReference type="PANTHER" id="PTHR15615:SF117">
    <property type="entry name" value="PHO85 CYCLIN PHO80"/>
    <property type="match status" value="1"/>
</dbReference>
<dbReference type="Proteomes" id="UP000199752">
    <property type="component" value="Chromosome 7"/>
</dbReference>
<dbReference type="OrthoDB" id="337735at2759"/>
<accession>A0A0S4TKP4</accession>
<reference evidence="1" key="2">
    <citation type="submission" date="2015-08" db="EMBL/GenBank/DDBJ databases">
        <authorList>
            <person name="Babu N.S."/>
            <person name="Beckwith C.J."/>
            <person name="Beseler K.G."/>
            <person name="Brison A."/>
            <person name="Carone J.V."/>
            <person name="Caskin T.P."/>
            <person name="Diamond M."/>
            <person name="Durham M.E."/>
            <person name="Foxe J.M."/>
            <person name="Go M."/>
            <person name="Henderson B.A."/>
            <person name="Jones I.B."/>
            <person name="McGettigan J.A."/>
            <person name="Micheletti S.J."/>
            <person name="Nasrallah M.E."/>
            <person name="Ortiz D."/>
            <person name="Piller C.R."/>
            <person name="Privatt S.R."/>
            <person name="Schneider S.L."/>
            <person name="Sharp S."/>
            <person name="Smith T.C."/>
            <person name="Stanton J.D."/>
            <person name="Ullery H.E."/>
            <person name="Wilson R.J."/>
            <person name="Serrano M.G."/>
            <person name="Buck G."/>
            <person name="Lee V."/>
            <person name="Wang Y."/>
            <person name="Carvalho R."/>
            <person name="Voegtly L."/>
            <person name="Shi R."/>
            <person name="Duckworth R."/>
            <person name="Johnson A."/>
            <person name="Loviza R."/>
            <person name="Walstead R."/>
            <person name="Shah Z."/>
            <person name="Kiflezghi M."/>
            <person name="Wade K."/>
            <person name="Ball S.L."/>
            <person name="Bradley K.W."/>
            <person name="Asai D.J."/>
            <person name="Bowman C.A."/>
            <person name="Russell D.A."/>
            <person name="Pope W.H."/>
            <person name="Jacobs-Sera D."/>
            <person name="Hendrix R.W."/>
            <person name="Hatfull G.F."/>
        </authorList>
    </citation>
    <scope>NUCLEOTIDE SEQUENCE [LARGE SCALE GENOMIC DNA]</scope>
</reference>
<evidence type="ECO:0000313" key="1">
    <source>
        <dbReference type="EMBL" id="CUV07235.1"/>
    </source>
</evidence>
<dbReference type="Gene3D" id="1.10.472.10">
    <property type="entry name" value="Cyclin-like"/>
    <property type="match status" value="1"/>
</dbReference>